<dbReference type="Pfam" id="PF13810">
    <property type="entry name" value="DUF4185"/>
    <property type="match status" value="1"/>
</dbReference>
<evidence type="ECO:0000256" key="1">
    <source>
        <dbReference type="SAM" id="MobiDB-lite"/>
    </source>
</evidence>
<feature type="region of interest" description="Disordered" evidence="1">
    <location>
        <begin position="33"/>
        <end position="60"/>
    </location>
</feature>
<feature type="domain" description="DUF4185" evidence="3">
    <location>
        <begin position="234"/>
        <end position="375"/>
    </location>
</feature>
<feature type="signal peptide" evidence="2">
    <location>
        <begin position="1"/>
        <end position="26"/>
    </location>
</feature>
<dbReference type="PROSITE" id="PS51257">
    <property type="entry name" value="PROKAR_LIPOPROTEIN"/>
    <property type="match status" value="1"/>
</dbReference>
<evidence type="ECO:0000256" key="2">
    <source>
        <dbReference type="SAM" id="SignalP"/>
    </source>
</evidence>
<dbReference type="EMBL" id="JAROAV010000033">
    <property type="protein sequence ID" value="MDF8265219.1"/>
    <property type="molecule type" value="Genomic_DNA"/>
</dbReference>
<protein>
    <submittedName>
        <fullName evidence="4">DUF4185 domain-containing protein</fullName>
    </submittedName>
</protein>
<feature type="chain" id="PRO_5046980746" evidence="2">
    <location>
        <begin position="27"/>
        <end position="400"/>
    </location>
</feature>
<keyword evidence="2" id="KW-0732">Signal</keyword>
<proteinExistence type="predicted"/>
<dbReference type="RefSeq" id="WP_275238670.1">
    <property type="nucleotide sequence ID" value="NZ_JARFJC010000029.1"/>
</dbReference>
<evidence type="ECO:0000259" key="3">
    <source>
        <dbReference type="Pfam" id="PF13810"/>
    </source>
</evidence>
<dbReference type="InterPro" id="IPR025442">
    <property type="entry name" value="DUF4185"/>
</dbReference>
<gene>
    <name evidence="4" type="ORF">P4R38_13260</name>
</gene>
<sequence length="400" mass="42247">MPRSRTRRAVLAAALGALLLAGCAEPEPGLQVEVSGASRSGGTADASVPPGGDGSTVPRLPPICAPPKPGRTYDTAQLNATMTQLDLPDWRAADVGATAPLTDGRVLWVFGDTLRAAGSRPGLVANSLLVSSGTCFTQVGAGRDTALLGVPEDGEACWPTSVASRAVIGGDEAFVICSRVQRKPAGLLDFSYLGASLIRITVASGGQPVIRDVTSLTPDTHDETVVNWGAGQLIDGGWLYVYGSQQGRGATSKSVLVARVRLAQASRFMAWQFYDGRRWQEDAGWARPVLPANPGVSQAFSVHRDGNHFVLVSKRGGEFGDAIGVWTAPTPAGPWSLASQTPYPYDDGSGFVSYQPLAHPELPLRNGRLLVTMSRNPTSFENLLAQPRRGRPVFVEVPKP</sequence>
<organism evidence="4 5">
    <name type="scientific">Luteipulveratus flavus</name>
    <dbReference type="NCBI Taxonomy" id="3031728"/>
    <lineage>
        <taxon>Bacteria</taxon>
        <taxon>Bacillati</taxon>
        <taxon>Actinomycetota</taxon>
        <taxon>Actinomycetes</taxon>
        <taxon>Micrococcales</taxon>
        <taxon>Dermacoccaceae</taxon>
        <taxon>Luteipulveratus</taxon>
    </lineage>
</organism>
<accession>A0ABT6C8G0</accession>
<dbReference type="Proteomes" id="UP001528912">
    <property type="component" value="Unassembled WGS sequence"/>
</dbReference>
<dbReference type="Gene3D" id="2.115.10.20">
    <property type="entry name" value="Glycosyl hydrolase domain, family 43"/>
    <property type="match status" value="1"/>
</dbReference>
<evidence type="ECO:0000313" key="4">
    <source>
        <dbReference type="EMBL" id="MDF8265219.1"/>
    </source>
</evidence>
<name>A0ABT6C8G0_9MICO</name>
<dbReference type="SUPFAM" id="SSF75005">
    <property type="entry name" value="Arabinanase/levansucrase/invertase"/>
    <property type="match status" value="1"/>
</dbReference>
<keyword evidence="5" id="KW-1185">Reference proteome</keyword>
<comment type="caution">
    <text evidence="4">The sequence shown here is derived from an EMBL/GenBank/DDBJ whole genome shotgun (WGS) entry which is preliminary data.</text>
</comment>
<dbReference type="InterPro" id="IPR023296">
    <property type="entry name" value="Glyco_hydro_beta-prop_sf"/>
</dbReference>
<reference evidence="4 5" key="1">
    <citation type="submission" date="2023-03" db="EMBL/GenBank/DDBJ databases">
        <title>YIM 133296 draft genome.</title>
        <authorList>
            <person name="Xiong L."/>
        </authorList>
    </citation>
    <scope>NUCLEOTIDE SEQUENCE [LARGE SCALE GENOMIC DNA]</scope>
    <source>
        <strain evidence="4 5">YIM 133296</strain>
    </source>
</reference>
<evidence type="ECO:0000313" key="5">
    <source>
        <dbReference type="Proteomes" id="UP001528912"/>
    </source>
</evidence>